<dbReference type="Gene3D" id="3.40.50.150">
    <property type="entry name" value="Vaccinia Virus protein VP39"/>
    <property type="match status" value="1"/>
</dbReference>
<name>A0A8T2RBE2_CERRI</name>
<dbReference type="Proteomes" id="UP000825935">
    <property type="component" value="Chromosome 28"/>
</dbReference>
<dbReference type="EMBL" id="CM035433">
    <property type="protein sequence ID" value="KAH7293094.1"/>
    <property type="molecule type" value="Genomic_DNA"/>
</dbReference>
<comment type="caution">
    <text evidence="11">The sequence shown here is derived from an EMBL/GenBank/DDBJ whole genome shotgun (WGS) entry which is preliminary data.</text>
</comment>
<dbReference type="Pfam" id="PF03141">
    <property type="entry name" value="Methyltransf_29"/>
    <property type="match status" value="1"/>
</dbReference>
<dbReference type="GO" id="GO:0005768">
    <property type="term" value="C:endosome"/>
    <property type="evidence" value="ECO:0007669"/>
    <property type="project" value="TreeGrafter"/>
</dbReference>
<evidence type="ECO:0000313" key="11">
    <source>
        <dbReference type="EMBL" id="KAH7293094.1"/>
    </source>
</evidence>
<evidence type="ECO:0000256" key="9">
    <source>
        <dbReference type="ARBA" id="ARBA00023180"/>
    </source>
</evidence>
<reference evidence="11" key="1">
    <citation type="submission" date="2021-08" db="EMBL/GenBank/DDBJ databases">
        <title>WGS assembly of Ceratopteris richardii.</title>
        <authorList>
            <person name="Marchant D.B."/>
            <person name="Chen G."/>
            <person name="Jenkins J."/>
            <person name="Shu S."/>
            <person name="Leebens-Mack J."/>
            <person name="Grimwood J."/>
            <person name="Schmutz J."/>
            <person name="Soltis P."/>
            <person name="Soltis D."/>
            <person name="Chen Z.-H."/>
        </authorList>
    </citation>
    <scope>NUCLEOTIDE SEQUENCE</scope>
    <source>
        <strain evidence="11">Whitten #5841</strain>
        <tissue evidence="11">Leaf</tissue>
    </source>
</reference>
<dbReference type="FunFam" id="3.40.50.150:FF:000043">
    <property type="entry name" value="probable methyltransferase PMT3"/>
    <property type="match status" value="1"/>
</dbReference>
<keyword evidence="6 10" id="KW-0735">Signal-anchor</keyword>
<evidence type="ECO:0000313" key="12">
    <source>
        <dbReference type="Proteomes" id="UP000825935"/>
    </source>
</evidence>
<sequence>MYSYQGPCAYLVTPPSWKLLIAVCALIMFSFYSGTLFGERRLVYTPGSVVNVPNEPTWLPNKIAVPKVRQVPGDGMYVCPREYTELIPCHNRTYSRISLKTLDYDRKEDLEKHCPPLMDQPFCLVPPPVGYQIPIRWPKSRDFVWRTNVNHSKLAEVKGGQNWVHENGSMWWFPGGGTHFKHGAEQYIERLGGMITQGKGNLSTAGIIQVLDVGCGVGSFSAYLSLHGISTMSFAPKDEHENQLQFALERGILAMLSVLAIKQLPYPSKSFDMVHCSRCRVDWHKFDGILLKEVDRVLRPEGYFIYSAPPAYRSDKDFPEEWEAIMNYTTSMCWELIDREVQTAIWQKKLYEACEEKLAQQDILCDEQENPDKSWNKPIRNCLYRVHDAEYKRLPPLPYRLWSPSERLYGLGATKEQFDADTAFWKEQVGYYWSILNVPDNRIRNVMDMNAYYGGFAAALVDKPLWVMNVVPPTGKNTLPVVYDRGLLGTFHDWCEPFSTYPRTYDLLHAFRVLSAKRKGCQMADIMLEMDRILRPLGFVIIRDSSASIRKAAALASMFLWNTTIHDIYVNGDVHPKEQLLVGKKNFWILS</sequence>
<dbReference type="CDD" id="cd02440">
    <property type="entry name" value="AdoMet_MTases"/>
    <property type="match status" value="1"/>
</dbReference>
<evidence type="ECO:0000256" key="1">
    <source>
        <dbReference type="ARBA" id="ARBA00004323"/>
    </source>
</evidence>
<evidence type="ECO:0000256" key="8">
    <source>
        <dbReference type="ARBA" id="ARBA00023136"/>
    </source>
</evidence>
<organism evidence="11 12">
    <name type="scientific">Ceratopteris richardii</name>
    <name type="common">Triangle waterfern</name>
    <dbReference type="NCBI Taxonomy" id="49495"/>
    <lineage>
        <taxon>Eukaryota</taxon>
        <taxon>Viridiplantae</taxon>
        <taxon>Streptophyta</taxon>
        <taxon>Embryophyta</taxon>
        <taxon>Tracheophyta</taxon>
        <taxon>Polypodiopsida</taxon>
        <taxon>Polypodiidae</taxon>
        <taxon>Polypodiales</taxon>
        <taxon>Pteridineae</taxon>
        <taxon>Pteridaceae</taxon>
        <taxon>Parkerioideae</taxon>
        <taxon>Ceratopteris</taxon>
    </lineage>
</organism>
<comment type="similarity">
    <text evidence="2 10">Belongs to the methyltransferase superfamily.</text>
</comment>
<evidence type="ECO:0000256" key="3">
    <source>
        <dbReference type="ARBA" id="ARBA00022603"/>
    </source>
</evidence>
<evidence type="ECO:0000256" key="10">
    <source>
        <dbReference type="RuleBase" id="RU366043"/>
    </source>
</evidence>
<keyword evidence="9 10" id="KW-0325">Glycoprotein</keyword>
<evidence type="ECO:0000256" key="7">
    <source>
        <dbReference type="ARBA" id="ARBA00022989"/>
    </source>
</evidence>
<dbReference type="GO" id="GO:0000139">
    <property type="term" value="C:Golgi membrane"/>
    <property type="evidence" value="ECO:0007669"/>
    <property type="project" value="UniProtKB-SubCell"/>
</dbReference>
<dbReference type="GO" id="GO:0005802">
    <property type="term" value="C:trans-Golgi network"/>
    <property type="evidence" value="ECO:0007669"/>
    <property type="project" value="TreeGrafter"/>
</dbReference>
<dbReference type="SUPFAM" id="SSF53335">
    <property type="entry name" value="S-adenosyl-L-methionine-dependent methyltransferases"/>
    <property type="match status" value="2"/>
</dbReference>
<comment type="subcellular location">
    <subcellularLocation>
        <location evidence="1">Golgi apparatus membrane</location>
        <topology evidence="1">Single-pass type II membrane protein</topology>
    </subcellularLocation>
    <subcellularLocation>
        <location evidence="10">Membrane</location>
        <topology evidence="10">Single-pass type II membrane protein</topology>
    </subcellularLocation>
</comment>
<gene>
    <name evidence="11" type="ORF">KP509_28G011600</name>
</gene>
<dbReference type="OrthoDB" id="2013972at2759"/>
<dbReference type="AlphaFoldDB" id="A0A8T2RBE2"/>
<keyword evidence="8 10" id="KW-0472">Membrane</keyword>
<dbReference type="PANTHER" id="PTHR10108">
    <property type="entry name" value="SAM-DEPENDENT METHYLTRANSFERASE"/>
    <property type="match status" value="1"/>
</dbReference>
<keyword evidence="12" id="KW-1185">Reference proteome</keyword>
<dbReference type="PANTHER" id="PTHR10108:SF37">
    <property type="entry name" value="METHYLTRANSFERASE PMT6-RELATED"/>
    <property type="match status" value="1"/>
</dbReference>
<evidence type="ECO:0000256" key="6">
    <source>
        <dbReference type="ARBA" id="ARBA00022968"/>
    </source>
</evidence>
<dbReference type="GO" id="GO:0008168">
    <property type="term" value="F:methyltransferase activity"/>
    <property type="evidence" value="ECO:0007669"/>
    <property type="project" value="UniProtKB-UniRule"/>
</dbReference>
<dbReference type="GO" id="GO:0032259">
    <property type="term" value="P:methylation"/>
    <property type="evidence" value="ECO:0007669"/>
    <property type="project" value="UniProtKB-KW"/>
</dbReference>
<evidence type="ECO:0000256" key="5">
    <source>
        <dbReference type="ARBA" id="ARBA00022692"/>
    </source>
</evidence>
<keyword evidence="7 10" id="KW-1133">Transmembrane helix</keyword>
<dbReference type="InterPro" id="IPR029063">
    <property type="entry name" value="SAM-dependent_MTases_sf"/>
</dbReference>
<keyword evidence="5 10" id="KW-0812">Transmembrane</keyword>
<feature type="transmembrane region" description="Helical" evidence="10">
    <location>
        <begin position="20"/>
        <end position="38"/>
    </location>
</feature>
<evidence type="ECO:0000256" key="2">
    <source>
        <dbReference type="ARBA" id="ARBA00008361"/>
    </source>
</evidence>
<dbReference type="OMA" id="LWEVESH"/>
<dbReference type="EC" id="2.1.1.-" evidence="10"/>
<proteinExistence type="inferred from homology"/>
<keyword evidence="3 10" id="KW-0489">Methyltransferase</keyword>
<dbReference type="InterPro" id="IPR004159">
    <property type="entry name" value="Put_SAM_MeTrfase"/>
</dbReference>
<protein>
    <recommendedName>
        <fullName evidence="10">Methyltransferase</fullName>
        <ecNumber evidence="10">2.1.1.-</ecNumber>
    </recommendedName>
</protein>
<accession>A0A8T2RBE2</accession>
<evidence type="ECO:0000256" key="4">
    <source>
        <dbReference type="ARBA" id="ARBA00022679"/>
    </source>
</evidence>
<keyword evidence="4 10" id="KW-0808">Transferase</keyword>